<protein>
    <submittedName>
        <fullName evidence="1">NAD-dependent epimerase/dehydratase</fullName>
    </submittedName>
</protein>
<keyword evidence="2" id="KW-1185">Reference proteome</keyword>
<gene>
    <name evidence="1" type="ORF">DI53_2783</name>
</gene>
<comment type="caution">
    <text evidence="1">The sequence shown here is derived from an EMBL/GenBank/DDBJ whole genome shotgun (WGS) entry which is preliminary data.</text>
</comment>
<reference evidence="2" key="1">
    <citation type="submission" date="2014-04" db="EMBL/GenBank/DDBJ databases">
        <title>Whole-Genome optical mapping and complete genome sequence of Sphingobacterium deserti sp. nov., a new spaces isolated from desert in the west of China.</title>
        <authorList>
            <person name="Teng C."/>
            <person name="Zhou Z."/>
            <person name="Li X."/>
            <person name="Chen M."/>
            <person name="Lin M."/>
            <person name="Wang L."/>
            <person name="Su S."/>
            <person name="Zhang C."/>
            <person name="Zhang W."/>
        </authorList>
    </citation>
    <scope>NUCLEOTIDE SEQUENCE [LARGE SCALE GENOMIC DNA]</scope>
    <source>
        <strain evidence="2">ACCC05744</strain>
    </source>
</reference>
<dbReference type="AlphaFoldDB" id="A0A0B8T693"/>
<dbReference type="PATRIC" id="fig|1229276.3.peg.2874"/>
<name>A0A0B8T693_9SPHI</name>
<dbReference type="Proteomes" id="UP000031802">
    <property type="component" value="Unassembled WGS sequence"/>
</dbReference>
<dbReference type="EMBL" id="JJMU01000052">
    <property type="protein sequence ID" value="KGE13454.1"/>
    <property type="molecule type" value="Genomic_DNA"/>
</dbReference>
<dbReference type="eggNOG" id="COG0451">
    <property type="taxonomic scope" value="Bacteria"/>
</dbReference>
<dbReference type="RefSeq" id="WP_206538038.1">
    <property type="nucleotide sequence ID" value="NZ_JJMU01000052.1"/>
</dbReference>
<proteinExistence type="predicted"/>
<dbReference type="InterPro" id="IPR036291">
    <property type="entry name" value="NAD(P)-bd_dom_sf"/>
</dbReference>
<organism evidence="1 2">
    <name type="scientific">Sphingobacterium deserti</name>
    <dbReference type="NCBI Taxonomy" id="1229276"/>
    <lineage>
        <taxon>Bacteria</taxon>
        <taxon>Pseudomonadati</taxon>
        <taxon>Bacteroidota</taxon>
        <taxon>Sphingobacteriia</taxon>
        <taxon>Sphingobacteriales</taxon>
        <taxon>Sphingobacteriaceae</taxon>
        <taxon>Sphingobacterium</taxon>
    </lineage>
</organism>
<reference evidence="1 2" key="2">
    <citation type="journal article" date="2015" name="PLoS ONE">
        <title>Whole-Genome Optical Mapping and Finished Genome Sequence of Sphingobacterium deserti sp. nov., a New Species Isolated from the Western Desert of China.</title>
        <authorList>
            <person name="Teng C."/>
            <person name="Zhou Z."/>
            <person name="Molnar I."/>
            <person name="Li X."/>
            <person name="Tang R."/>
            <person name="Chen M."/>
            <person name="Wang L."/>
            <person name="Su S."/>
            <person name="Zhang W."/>
            <person name="Lin M."/>
        </authorList>
    </citation>
    <scope>NUCLEOTIDE SEQUENCE [LARGE SCALE GENOMIC DNA]</scope>
    <source>
        <strain evidence="2">ACCC05744</strain>
    </source>
</reference>
<evidence type="ECO:0000313" key="1">
    <source>
        <dbReference type="EMBL" id="KGE13454.1"/>
    </source>
</evidence>
<accession>A0A0B8T693</accession>
<sequence length="47" mass="5048">MQTILGANGQIGEELARELKRNFTSSIRIVSRDATKVNDTDEASPGG</sequence>
<dbReference type="SUPFAM" id="SSF51735">
    <property type="entry name" value="NAD(P)-binding Rossmann-fold domains"/>
    <property type="match status" value="1"/>
</dbReference>
<evidence type="ECO:0000313" key="2">
    <source>
        <dbReference type="Proteomes" id="UP000031802"/>
    </source>
</evidence>
<dbReference type="STRING" id="1229276.DI53_2783"/>